<accession>A6N3F3</accession>
<sequence length="199" mass="21489">MAGLPTVAAFDVLALIASELPSLNAPTPIYAIVASDTFFPLTIPSSWGEFDVKYEYALSDYPTEQGGFGVFNKVRRPSSIDVTLVKTGSDLARFAWLAAIQQMQANNPLQLYTLISPQGIYLDFTIGRMSHDTRADKGSNMLYLTLTFVEIPQIASSVDGLSNTVDAKSGPIEQIGRLFTRAATAAETALINIGNFLTS</sequence>
<organism evidence="1 2">
    <name type="scientific">Burkholderia phage BcepNY3</name>
    <dbReference type="NCBI Taxonomy" id="2881397"/>
    <lineage>
        <taxon>Viruses</taxon>
        <taxon>Duplodnaviria</taxon>
        <taxon>Heunggongvirae</taxon>
        <taxon>Uroviricota</taxon>
        <taxon>Caudoviricetes</taxon>
        <taxon>Naesvirus</taxon>
        <taxon>Naesvirus bcepNY3</taxon>
    </lineage>
</organism>
<dbReference type="EMBL" id="EF602154">
    <property type="protein sequence ID" value="ABR10580.1"/>
    <property type="molecule type" value="Genomic_DNA"/>
</dbReference>
<dbReference type="KEGG" id="vg:5291044"/>
<dbReference type="GeneID" id="5291044"/>
<dbReference type="Proteomes" id="UP000001998">
    <property type="component" value="Segment"/>
</dbReference>
<proteinExistence type="predicted"/>
<reference evidence="1 2" key="1">
    <citation type="submission" date="2007-05" db="EMBL/GenBank/DDBJ databases">
        <title>Complete genomic sequence of phage BcepNY3, a new member of the Burkholderia phage Bcep781 family.</title>
        <authorList>
            <person name="Summer E.J."/>
            <person name="Orchard R.C."/>
            <person name="Attenhofer K."/>
            <person name="Coffey A."/>
            <person name="Gill J.J."/>
            <person name="Gonzalez C.F."/>
            <person name="Young R."/>
        </authorList>
    </citation>
    <scope>NUCLEOTIDE SEQUENCE [LARGE SCALE GENOMIC DNA]</scope>
</reference>
<name>A6N3F3_9CAUD</name>
<keyword evidence="2" id="KW-1185">Reference proteome</keyword>
<dbReference type="RefSeq" id="YP_001294883.1">
    <property type="nucleotide sequence ID" value="NC_009604.1"/>
</dbReference>
<evidence type="ECO:0000313" key="2">
    <source>
        <dbReference type="Proteomes" id="UP000001998"/>
    </source>
</evidence>
<evidence type="ECO:0000313" key="1">
    <source>
        <dbReference type="EMBL" id="ABR10580.1"/>
    </source>
</evidence>
<gene>
    <name evidence="1" type="ORF">BcepNY3gene45</name>
</gene>
<protein>
    <submittedName>
        <fullName evidence="1">BcepNY3gp45</fullName>
    </submittedName>
</protein>